<dbReference type="InterPro" id="IPR039697">
    <property type="entry name" value="Alcohol_dehydrogenase_Fe"/>
</dbReference>
<dbReference type="SUPFAM" id="SSF56796">
    <property type="entry name" value="Dehydroquinate synthase-like"/>
    <property type="match status" value="1"/>
</dbReference>
<keyword evidence="7" id="KW-1185">Reference proteome</keyword>
<feature type="domain" description="Fe-containing alcohol dehydrogenase-like C-terminal" evidence="5">
    <location>
        <begin position="189"/>
        <end position="387"/>
    </location>
</feature>
<evidence type="ECO:0000313" key="6">
    <source>
        <dbReference type="EMBL" id="WAH43409.1"/>
    </source>
</evidence>
<gene>
    <name evidence="6" type="ORF">NZD89_08485</name>
</gene>
<feature type="domain" description="Alcohol dehydrogenase iron-type/glycerol dehydrogenase GldA" evidence="4">
    <location>
        <begin position="10"/>
        <end position="178"/>
    </location>
</feature>
<keyword evidence="2" id="KW-0560">Oxidoreductase</keyword>
<evidence type="ECO:0000259" key="5">
    <source>
        <dbReference type="Pfam" id="PF25137"/>
    </source>
</evidence>
<dbReference type="InterPro" id="IPR018211">
    <property type="entry name" value="ADH_Fe_CS"/>
</dbReference>
<dbReference type="Gene3D" id="1.20.1090.10">
    <property type="entry name" value="Dehydroquinate synthase-like - alpha domain"/>
    <property type="match status" value="1"/>
</dbReference>
<dbReference type="PROSITE" id="PS00913">
    <property type="entry name" value="ADH_IRON_1"/>
    <property type="match status" value="1"/>
</dbReference>
<proteinExistence type="inferred from homology"/>
<sequence length="398" mass="42080">MSSVREFRVPELVYTGVGSLQKITTVVPSVGSKALIVSDAIMTDLGYVARVAELLASAGVAHEVYSGVDAEPTDVHVEEALGVFAAKGCDVVIGLGGGSCIDAAKAVAVMAVNQGYIGDYMGERKWFNEKAIPLIAIPTTAGTGSEVSSVTVITNTKDDIKMMIRQRALIPSVAIVDPALTISSPPNVTAATGIDALCHAIEAYLSKRSHPLTDTLALSAIQKIVNYIGRAYANGEDLDAREAMSIAAMEAGMAFTNASVGLVHGMSRPIGAIFHVPHGVSNAMLLPTVLEYSKDACTQRLADIGRVLNPSLQCKSDEDLATYVVEQVKQLCASVKIPNMQQWGIDVNEFERVLDKMATDAIASGSPANNPKVPLHDEIVELYKTAYTADFAVVKADS</sequence>
<dbReference type="Pfam" id="PF00465">
    <property type="entry name" value="Fe-ADH"/>
    <property type="match status" value="1"/>
</dbReference>
<reference evidence="6" key="1">
    <citation type="submission" date="2022-08" db="EMBL/GenBank/DDBJ databases">
        <title>Alicyclobacillus fastidiosus DSM 17978, complete genome.</title>
        <authorList>
            <person name="Wang Q."/>
            <person name="Cai R."/>
            <person name="Wang Z."/>
        </authorList>
    </citation>
    <scope>NUCLEOTIDE SEQUENCE</scope>
    <source>
        <strain evidence="6">DSM 17978</strain>
    </source>
</reference>
<keyword evidence="3" id="KW-0520">NAD</keyword>
<organism evidence="6 7">
    <name type="scientific">Alicyclobacillus fastidiosus</name>
    <dbReference type="NCBI Taxonomy" id="392011"/>
    <lineage>
        <taxon>Bacteria</taxon>
        <taxon>Bacillati</taxon>
        <taxon>Bacillota</taxon>
        <taxon>Bacilli</taxon>
        <taxon>Bacillales</taxon>
        <taxon>Alicyclobacillaceae</taxon>
        <taxon>Alicyclobacillus</taxon>
    </lineage>
</organism>
<dbReference type="PANTHER" id="PTHR11496">
    <property type="entry name" value="ALCOHOL DEHYDROGENASE"/>
    <property type="match status" value="1"/>
</dbReference>
<dbReference type="EMBL" id="CP104067">
    <property type="protein sequence ID" value="WAH43409.1"/>
    <property type="molecule type" value="Genomic_DNA"/>
</dbReference>
<dbReference type="Gene3D" id="3.40.50.1970">
    <property type="match status" value="1"/>
</dbReference>
<accession>A0ABY6ZMT5</accession>
<evidence type="ECO:0000256" key="3">
    <source>
        <dbReference type="ARBA" id="ARBA00023027"/>
    </source>
</evidence>
<protein>
    <submittedName>
        <fullName evidence="6">Iron-containing alcohol dehydrogenase</fullName>
    </submittedName>
</protein>
<evidence type="ECO:0000259" key="4">
    <source>
        <dbReference type="Pfam" id="PF00465"/>
    </source>
</evidence>
<dbReference type="RefSeq" id="WP_268007288.1">
    <property type="nucleotide sequence ID" value="NZ_BSUT01000001.1"/>
</dbReference>
<dbReference type="Proteomes" id="UP001164761">
    <property type="component" value="Chromosome"/>
</dbReference>
<comment type="similarity">
    <text evidence="1">Belongs to the iron-containing alcohol dehydrogenase family.</text>
</comment>
<dbReference type="CDD" id="cd08194">
    <property type="entry name" value="Fe-ADH-like"/>
    <property type="match status" value="1"/>
</dbReference>
<dbReference type="Pfam" id="PF25137">
    <property type="entry name" value="ADH_Fe_C"/>
    <property type="match status" value="1"/>
</dbReference>
<evidence type="ECO:0000313" key="7">
    <source>
        <dbReference type="Proteomes" id="UP001164761"/>
    </source>
</evidence>
<dbReference type="InterPro" id="IPR001670">
    <property type="entry name" value="ADH_Fe/GldA"/>
</dbReference>
<evidence type="ECO:0000256" key="1">
    <source>
        <dbReference type="ARBA" id="ARBA00007358"/>
    </source>
</evidence>
<dbReference type="InterPro" id="IPR056798">
    <property type="entry name" value="ADH_Fe_C"/>
</dbReference>
<dbReference type="PANTHER" id="PTHR11496:SF102">
    <property type="entry name" value="ALCOHOL DEHYDROGENASE 4"/>
    <property type="match status" value="1"/>
</dbReference>
<evidence type="ECO:0000256" key="2">
    <source>
        <dbReference type="ARBA" id="ARBA00023002"/>
    </source>
</evidence>
<name>A0ABY6ZMT5_9BACL</name>